<dbReference type="FunFam" id="3.30.930.10:FF:000090">
    <property type="entry name" value="Lipoyltransferase and lipoate-protein ligase, putative"/>
    <property type="match status" value="1"/>
</dbReference>
<dbReference type="AlphaFoldDB" id="A0A9P4QWX5"/>
<dbReference type="GO" id="GO:0009249">
    <property type="term" value="P:protein lipoylation"/>
    <property type="evidence" value="ECO:0007669"/>
    <property type="project" value="InterPro"/>
</dbReference>
<evidence type="ECO:0000256" key="3">
    <source>
        <dbReference type="ARBA" id="ARBA00008242"/>
    </source>
</evidence>
<dbReference type="Gene3D" id="3.30.930.10">
    <property type="entry name" value="Bira Bifunctional Protein, Domain 2"/>
    <property type="match status" value="1"/>
</dbReference>
<protein>
    <recommendedName>
        <fullName evidence="4">Putative lipoate-protein ligase A</fullName>
    </recommendedName>
</protein>
<sequence length="416" mass="47042">MAPSRGLHGLRYTILTSKWPRSTSSPARRVYSTFHDDLVDPSKKVHSYISRSNDPYLNLSIEDYILRKSPADSTILFLYTNRPCVVVGRNQNPWREVNLNILKAADWALTTTVPSIGDVDLVRRRSGGGTVFHDKGNVNWSVTCPRGDFTRDKHAEMVVRALRKLGIDRAKVNERHDIVLDQGIEKRKADTDDTHRTPYTLDEEWRRRPLKVSGSAYKLTRARALHHATALLNSPNLRIISDYLRSPAQDFIKAKGVESVSSPITNIGLSNEEFQKGVQEEFLAMYAASSEDIAVVAVDDGLLDVADIRKGYDELLTREWIYAQTPQFTLTVPTWEDVDLEMSVHHGVIKSFDLEHSSSLDNAIDEIRSALMGQKLQDIGDWGSFLESNMRNWNEEAAFIAERLEELLPIPTIGKV</sequence>
<keyword evidence="7" id="KW-1185">Reference proteome</keyword>
<comment type="function">
    <text evidence="1">Catalyzes both the ATP-dependent activation of exogenously supplied lipoate to lipoyl-AMP and the transfer of the activated lipoyl onto the lipoyl domains of lipoate-dependent enzymes.</text>
</comment>
<dbReference type="CDD" id="cd16443">
    <property type="entry name" value="LplA"/>
    <property type="match status" value="1"/>
</dbReference>
<accession>A0A9P4QWX5</accession>
<evidence type="ECO:0000259" key="5">
    <source>
        <dbReference type="PROSITE" id="PS51733"/>
    </source>
</evidence>
<dbReference type="EMBL" id="ML996177">
    <property type="protein sequence ID" value="KAF2732426.1"/>
    <property type="molecule type" value="Genomic_DNA"/>
</dbReference>
<dbReference type="Pfam" id="PF21948">
    <property type="entry name" value="LplA-B_cat"/>
    <property type="match status" value="1"/>
</dbReference>
<name>A0A9P4QWX5_9PLEO</name>
<dbReference type="SUPFAM" id="SSF55681">
    <property type="entry name" value="Class II aaRS and biotin synthetases"/>
    <property type="match status" value="1"/>
</dbReference>
<gene>
    <name evidence="6" type="ORF">EJ04DRAFT_336815</name>
</gene>
<comment type="pathway">
    <text evidence="2">Protein modification; protein lipoylation via exogenous pathway; protein N(6)-(lipoyl)lysine from lipoate: step 2/2.</text>
</comment>
<dbReference type="OrthoDB" id="201621at2759"/>
<comment type="similarity">
    <text evidence="3">Belongs to the LplA family.</text>
</comment>
<dbReference type="InterPro" id="IPR004143">
    <property type="entry name" value="BPL_LPL_catalytic"/>
</dbReference>
<feature type="domain" description="BPL/LPL catalytic" evidence="5">
    <location>
        <begin position="70"/>
        <end position="290"/>
    </location>
</feature>
<dbReference type="GO" id="GO:0017118">
    <property type="term" value="F:lipoyltransferase activity"/>
    <property type="evidence" value="ECO:0007669"/>
    <property type="project" value="TreeGrafter"/>
</dbReference>
<evidence type="ECO:0000256" key="1">
    <source>
        <dbReference type="ARBA" id="ARBA00003253"/>
    </source>
</evidence>
<dbReference type="InterPro" id="IPR045864">
    <property type="entry name" value="aa-tRNA-synth_II/BPL/LPL"/>
</dbReference>
<dbReference type="GO" id="GO:0005739">
    <property type="term" value="C:mitochondrion"/>
    <property type="evidence" value="ECO:0007669"/>
    <property type="project" value="TreeGrafter"/>
</dbReference>
<reference evidence="6" key="1">
    <citation type="journal article" date="2020" name="Stud. Mycol.">
        <title>101 Dothideomycetes genomes: a test case for predicting lifestyles and emergence of pathogens.</title>
        <authorList>
            <person name="Haridas S."/>
            <person name="Albert R."/>
            <person name="Binder M."/>
            <person name="Bloem J."/>
            <person name="Labutti K."/>
            <person name="Salamov A."/>
            <person name="Andreopoulos B."/>
            <person name="Baker S."/>
            <person name="Barry K."/>
            <person name="Bills G."/>
            <person name="Bluhm B."/>
            <person name="Cannon C."/>
            <person name="Castanera R."/>
            <person name="Culley D."/>
            <person name="Daum C."/>
            <person name="Ezra D."/>
            <person name="Gonzalez J."/>
            <person name="Henrissat B."/>
            <person name="Kuo A."/>
            <person name="Liang C."/>
            <person name="Lipzen A."/>
            <person name="Lutzoni F."/>
            <person name="Magnuson J."/>
            <person name="Mondo S."/>
            <person name="Nolan M."/>
            <person name="Ohm R."/>
            <person name="Pangilinan J."/>
            <person name="Park H.-J."/>
            <person name="Ramirez L."/>
            <person name="Alfaro M."/>
            <person name="Sun H."/>
            <person name="Tritt A."/>
            <person name="Yoshinaga Y."/>
            <person name="Zwiers L.-H."/>
            <person name="Turgeon B."/>
            <person name="Goodwin S."/>
            <person name="Spatafora J."/>
            <person name="Crous P."/>
            <person name="Grigoriev I."/>
        </authorList>
    </citation>
    <scope>NUCLEOTIDE SEQUENCE</scope>
    <source>
        <strain evidence="6">CBS 125425</strain>
    </source>
</reference>
<comment type="caution">
    <text evidence="6">The sequence shown here is derived from an EMBL/GenBank/DDBJ whole genome shotgun (WGS) entry which is preliminary data.</text>
</comment>
<proteinExistence type="inferred from homology"/>
<dbReference type="PANTHER" id="PTHR12561">
    <property type="entry name" value="LIPOATE-PROTEIN LIGASE"/>
    <property type="match status" value="1"/>
</dbReference>
<evidence type="ECO:0000256" key="4">
    <source>
        <dbReference type="ARBA" id="ARBA00015925"/>
    </source>
</evidence>
<evidence type="ECO:0000313" key="7">
    <source>
        <dbReference type="Proteomes" id="UP000799444"/>
    </source>
</evidence>
<dbReference type="PANTHER" id="PTHR12561:SF3">
    <property type="entry name" value="LIPOYLTRANSFERASE 1, MITOCHONDRIAL"/>
    <property type="match status" value="1"/>
</dbReference>
<dbReference type="InterPro" id="IPR004562">
    <property type="entry name" value="LipoylTrfase_LipoateP_Ligase"/>
</dbReference>
<dbReference type="Proteomes" id="UP000799444">
    <property type="component" value="Unassembled WGS sequence"/>
</dbReference>
<evidence type="ECO:0000313" key="6">
    <source>
        <dbReference type="EMBL" id="KAF2732426.1"/>
    </source>
</evidence>
<dbReference type="PROSITE" id="PS51733">
    <property type="entry name" value="BPL_LPL_CATALYTIC"/>
    <property type="match status" value="1"/>
</dbReference>
<evidence type="ECO:0000256" key="2">
    <source>
        <dbReference type="ARBA" id="ARBA00005085"/>
    </source>
</evidence>
<organism evidence="6 7">
    <name type="scientific">Polyplosphaeria fusca</name>
    <dbReference type="NCBI Taxonomy" id="682080"/>
    <lineage>
        <taxon>Eukaryota</taxon>
        <taxon>Fungi</taxon>
        <taxon>Dikarya</taxon>
        <taxon>Ascomycota</taxon>
        <taxon>Pezizomycotina</taxon>
        <taxon>Dothideomycetes</taxon>
        <taxon>Pleosporomycetidae</taxon>
        <taxon>Pleosporales</taxon>
        <taxon>Tetraplosphaeriaceae</taxon>
        <taxon>Polyplosphaeria</taxon>
    </lineage>
</organism>